<dbReference type="PANTHER" id="PTHR30237">
    <property type="entry name" value="MURAMOYLTETRAPEPTIDE CARBOXYPEPTIDASE"/>
    <property type="match status" value="1"/>
</dbReference>
<protein>
    <submittedName>
        <fullName evidence="5">LD-carboxypeptidase</fullName>
    </submittedName>
</protein>
<keyword evidence="2" id="KW-0378">Hydrolase</keyword>
<dbReference type="SUPFAM" id="SSF52317">
    <property type="entry name" value="Class I glutamine amidotransferase-like"/>
    <property type="match status" value="1"/>
</dbReference>
<dbReference type="PIRSF" id="PIRSF028757">
    <property type="entry name" value="LD-carboxypeptidase"/>
    <property type="match status" value="1"/>
</dbReference>
<keyword evidence="5" id="KW-0645">Protease</keyword>
<dbReference type="InterPro" id="IPR029062">
    <property type="entry name" value="Class_I_gatase-like"/>
</dbReference>
<evidence type="ECO:0000259" key="3">
    <source>
        <dbReference type="Pfam" id="PF02016"/>
    </source>
</evidence>
<gene>
    <name evidence="5" type="ORF">GB993_11005</name>
</gene>
<evidence type="ECO:0000259" key="4">
    <source>
        <dbReference type="Pfam" id="PF17676"/>
    </source>
</evidence>
<dbReference type="Gene3D" id="3.50.30.60">
    <property type="entry name" value="LD-carboxypeptidase A C-terminal domain-like"/>
    <property type="match status" value="1"/>
</dbReference>
<dbReference type="InterPro" id="IPR027478">
    <property type="entry name" value="LdcA_N"/>
</dbReference>
<evidence type="ECO:0000256" key="2">
    <source>
        <dbReference type="ARBA" id="ARBA00022801"/>
    </source>
</evidence>
<reference evidence="5 6" key="1">
    <citation type="journal article" date="2019" name="Appl. Environ. Microbiol.">
        <title>Genetic determinants of hydroxycinnamic acid metabolism in heterofermentative lactobacilli.</title>
        <authorList>
            <person name="Gaur G."/>
            <person name="Oh J.H."/>
            <person name="Filannino P."/>
            <person name="Gobbetti M."/>
            <person name="van Pijkeren J.P."/>
            <person name="Ganzle M.G."/>
        </authorList>
    </citation>
    <scope>NUCLEOTIDE SEQUENCE [LARGE SCALE GENOMIC DNA]</scope>
    <source>
        <strain evidence="5 6">C5</strain>
    </source>
</reference>
<dbReference type="InterPro" id="IPR040921">
    <property type="entry name" value="Peptidase_S66C"/>
</dbReference>
<dbReference type="Gene3D" id="3.40.50.10740">
    <property type="entry name" value="Class I glutamine amidotransferase-like"/>
    <property type="match status" value="1"/>
</dbReference>
<dbReference type="Pfam" id="PF02016">
    <property type="entry name" value="Peptidase_S66"/>
    <property type="match status" value="1"/>
</dbReference>
<dbReference type="Pfam" id="PF17676">
    <property type="entry name" value="Peptidase_S66C"/>
    <property type="match status" value="1"/>
</dbReference>
<dbReference type="EMBL" id="WEZQ01000019">
    <property type="protein sequence ID" value="MYV18030.1"/>
    <property type="molecule type" value="Genomic_DNA"/>
</dbReference>
<dbReference type="OrthoDB" id="9807329at2"/>
<dbReference type="GO" id="GO:0004180">
    <property type="term" value="F:carboxypeptidase activity"/>
    <property type="evidence" value="ECO:0007669"/>
    <property type="project" value="UniProtKB-KW"/>
</dbReference>
<accession>A0A6N9I4X5</accession>
<feature type="domain" description="LD-carboxypeptidase C-terminal" evidence="4">
    <location>
        <begin position="214"/>
        <end position="340"/>
    </location>
</feature>
<dbReference type="PANTHER" id="PTHR30237:SF4">
    <property type="entry name" value="LD-CARBOXYPEPTIDASE C-TERMINAL DOMAIN-CONTAINING PROTEIN"/>
    <property type="match status" value="1"/>
</dbReference>
<comment type="caution">
    <text evidence="5">The sequence shown here is derived from an EMBL/GenBank/DDBJ whole genome shotgun (WGS) entry which is preliminary data.</text>
</comment>
<dbReference type="InterPro" id="IPR027461">
    <property type="entry name" value="Carboxypeptidase_A_C_sf"/>
</dbReference>
<dbReference type="CDD" id="cd07062">
    <property type="entry name" value="Peptidase_S66_mccF_like"/>
    <property type="match status" value="1"/>
</dbReference>
<evidence type="ECO:0000313" key="5">
    <source>
        <dbReference type="EMBL" id="MYV18030.1"/>
    </source>
</evidence>
<dbReference type="InterPro" id="IPR040449">
    <property type="entry name" value="Peptidase_S66_N"/>
</dbReference>
<evidence type="ECO:0000256" key="1">
    <source>
        <dbReference type="ARBA" id="ARBA00010233"/>
    </source>
</evidence>
<organism evidence="5 6">
    <name type="scientific">Furfurilactobacillus milii</name>
    <dbReference type="NCBI Taxonomy" id="2888272"/>
    <lineage>
        <taxon>Bacteria</taxon>
        <taxon>Bacillati</taxon>
        <taxon>Bacillota</taxon>
        <taxon>Bacilli</taxon>
        <taxon>Lactobacillales</taxon>
        <taxon>Lactobacillaceae</taxon>
        <taxon>Furfurilactobacillus</taxon>
    </lineage>
</organism>
<feature type="domain" description="LD-carboxypeptidase N-terminal" evidence="3">
    <location>
        <begin position="13"/>
        <end position="138"/>
    </location>
</feature>
<comment type="similarity">
    <text evidence="1">Belongs to the peptidase S66 family.</text>
</comment>
<sequence length="357" mass="40268">MFKPTQLKRGDRIAVVSLSGGGLGDESFKHEQQLGDQRLRAIGLVPVYMKHALMGSAFLHNHPEARAADLQQAFADDSVQGVLAAIGGDDTYRLLPYLCEDDTFINLVHMHPKVFMGFSDTTINHLMFHKIGLETFYGPSFLSDFAELGPQMLQYTKDEFMHVFHNPAATKIIGSSKWYESRHDFSTDAIGTLPIEHDETHGYVVLRGHGVVCGRLLGGCLDSFYDLLTNTRYADEAQVATKFQLIPPATEWQDKILFIETSEEQPAPSLYKKMLTRLDQVGILRSVRGILVGKPQDESYFRDYQRLLLNATECYQTPILFNLNFGHAYPRTILPYDATTAVDFDQATVTVEEPYFK</sequence>
<dbReference type="RefSeq" id="WP_161004316.1">
    <property type="nucleotide sequence ID" value="NZ_WEZQ01000019.1"/>
</dbReference>
<dbReference type="InterPro" id="IPR003507">
    <property type="entry name" value="S66_fam"/>
</dbReference>
<proteinExistence type="inferred from homology"/>
<dbReference type="SUPFAM" id="SSF141986">
    <property type="entry name" value="LD-carboxypeptidase A C-terminal domain-like"/>
    <property type="match status" value="1"/>
</dbReference>
<evidence type="ECO:0000313" key="6">
    <source>
        <dbReference type="Proteomes" id="UP000449209"/>
    </source>
</evidence>
<keyword evidence="5" id="KW-0121">Carboxypeptidase</keyword>
<dbReference type="Proteomes" id="UP000449209">
    <property type="component" value="Unassembled WGS sequence"/>
</dbReference>
<dbReference type="AlphaFoldDB" id="A0A6N9I4X5"/>
<name>A0A6N9I4X5_9LACO</name>